<dbReference type="EMBL" id="CP129968">
    <property type="protein sequence ID" value="WKK79335.2"/>
    <property type="molecule type" value="Genomic_DNA"/>
</dbReference>
<name>A0AA49JHB0_9BACT</name>
<protein>
    <submittedName>
        <fullName evidence="1">Abi family protein</fullName>
    </submittedName>
</protein>
<dbReference type="Pfam" id="PF07751">
    <property type="entry name" value="Abi_2"/>
    <property type="match status" value="1"/>
</dbReference>
<reference evidence="1" key="1">
    <citation type="submission" date="2023-08" db="EMBL/GenBank/DDBJ databases">
        <title>Comparative genomics and taxonomic characterization of three novel marine species of genus Marivirga.</title>
        <authorList>
            <person name="Muhammad N."/>
            <person name="Kim S.-G."/>
        </authorList>
    </citation>
    <scope>NUCLEOTIDE SEQUENCE</scope>
    <source>
        <strain evidence="1">BKB1-2</strain>
    </source>
</reference>
<dbReference type="Proteomes" id="UP001232019">
    <property type="component" value="Chromosome"/>
</dbReference>
<dbReference type="PIRSF" id="PIRSF034934">
    <property type="entry name" value="AbiF_AbiD"/>
    <property type="match status" value="1"/>
</dbReference>
<dbReference type="InterPro" id="IPR017034">
    <property type="entry name" value="Abi_system_AbiD/AbiF"/>
</dbReference>
<organism evidence="1">
    <name type="scientific">Marivirga arenosa</name>
    <dbReference type="NCBI Taxonomy" id="3059076"/>
    <lineage>
        <taxon>Bacteria</taxon>
        <taxon>Pseudomonadati</taxon>
        <taxon>Bacteroidota</taxon>
        <taxon>Cytophagia</taxon>
        <taxon>Cytophagales</taxon>
        <taxon>Marivirgaceae</taxon>
        <taxon>Marivirga</taxon>
    </lineage>
</organism>
<proteinExistence type="predicted"/>
<accession>A0AA49JHB0</accession>
<sequence>MQYKKSPHSIDDQIELLKERGLTIDEKDLANHYLTHVSYYRLAGYWWPMQSDKEKHIFKEGSLFSDVIHLYNFDRELKLLVFDVIEKIEISLRTKLIYHLSHEYDPWWFENVSLFNDSQALIKTLYSLQEEVERSKETFMKEHKKKYKNDCRFPPAWKTLELTSFGGLSKLYGNLKNTIKSKDVIAEDFGAVNHTYLPSWLQSIAQIRNICAHHARLWNKNLPGTVKLLSKPPKAWIADVPKQHEFQRLYIHLCIMKYMVNIIAPENTFTKRLLNLFEKYPSVDPNALGMKENWEKEDLWK</sequence>
<dbReference type="InterPro" id="IPR011664">
    <property type="entry name" value="Abi_system_AbiD/AbiF-like"/>
</dbReference>
<evidence type="ECO:0000313" key="1">
    <source>
        <dbReference type="EMBL" id="WKK79335.2"/>
    </source>
</evidence>
<dbReference type="KEGG" id="marp:QYS47_18095"/>
<dbReference type="RefSeq" id="WP_322347039.1">
    <property type="nucleotide sequence ID" value="NZ_CP129968.2"/>
</dbReference>
<gene>
    <name evidence="1" type="ORF">QYS47_18095</name>
</gene>
<dbReference type="AlphaFoldDB" id="A0AA49JHB0"/>